<accession>H5Y2M1</accession>
<keyword evidence="2" id="KW-1185">Reference proteome</keyword>
<dbReference type="Pfam" id="PF20765">
    <property type="entry name" value="Phage_tail_terminator_8"/>
    <property type="match status" value="1"/>
</dbReference>
<reference evidence="1 2" key="1">
    <citation type="submission" date="2011-11" db="EMBL/GenBank/DDBJ databases">
        <title>The Noncontiguous Finished genome of Desulfosporosinus youngiae DSM 17734.</title>
        <authorList>
            <consortium name="US DOE Joint Genome Institute (JGI-PGF)"/>
            <person name="Lucas S."/>
            <person name="Han J."/>
            <person name="Lapidus A."/>
            <person name="Cheng J.-F."/>
            <person name="Goodwin L."/>
            <person name="Pitluck S."/>
            <person name="Peters L."/>
            <person name="Ovchinnikova G."/>
            <person name="Lu M."/>
            <person name="Land M.L."/>
            <person name="Hauser L."/>
            <person name="Pester M."/>
            <person name="Spring S."/>
            <person name="Ollivier B."/>
            <person name="Rattei T."/>
            <person name="Klenk H.-P."/>
            <person name="Wagner M."/>
            <person name="Loy A."/>
            <person name="Woyke T.J."/>
        </authorList>
    </citation>
    <scope>NUCLEOTIDE SEQUENCE [LARGE SCALE GENOMIC DNA]</scope>
    <source>
        <strain evidence="1 2">DSM 17734</strain>
    </source>
</reference>
<protein>
    <recommendedName>
        <fullName evidence="3">Phage protein</fullName>
    </recommendedName>
</protein>
<gene>
    <name evidence="1" type="ORF">DesyoDRAFT_1114</name>
</gene>
<dbReference type="HOGENOM" id="CLU_136731_0_1_9"/>
<dbReference type="RefSeq" id="WP_007780459.1">
    <property type="nucleotide sequence ID" value="NZ_CM001441.1"/>
</dbReference>
<proteinExistence type="predicted"/>
<dbReference type="InterPro" id="IPR049254">
    <property type="entry name" value="Phage_tail_terminator"/>
</dbReference>
<dbReference type="EMBL" id="CM001441">
    <property type="protein sequence ID" value="EHQ88284.1"/>
    <property type="molecule type" value="Genomic_DNA"/>
</dbReference>
<dbReference type="eggNOG" id="ENOG5032YNZ">
    <property type="taxonomic scope" value="Bacteria"/>
</dbReference>
<organism evidence="1 2">
    <name type="scientific">Desulfosporosinus youngiae DSM 17734</name>
    <dbReference type="NCBI Taxonomy" id="768710"/>
    <lineage>
        <taxon>Bacteria</taxon>
        <taxon>Bacillati</taxon>
        <taxon>Bacillota</taxon>
        <taxon>Clostridia</taxon>
        <taxon>Eubacteriales</taxon>
        <taxon>Desulfitobacteriaceae</taxon>
        <taxon>Desulfosporosinus</taxon>
    </lineage>
</organism>
<evidence type="ECO:0000313" key="1">
    <source>
        <dbReference type="EMBL" id="EHQ88284.1"/>
    </source>
</evidence>
<evidence type="ECO:0000313" key="2">
    <source>
        <dbReference type="Proteomes" id="UP000005104"/>
    </source>
</evidence>
<dbReference type="Proteomes" id="UP000005104">
    <property type="component" value="Chromosome"/>
</dbReference>
<name>H5Y2M1_9FIRM</name>
<sequence length="148" mass="17104">MADRQGDDDVITVNLVRDSVMSALDQHFPEIKVHGEEIRQGFKKPCFFVKLFPASQDQLLGRRYQRSHSFDIHYFDGSNEDLHDMAEQLYDKMELISADGGPIRGTGMRHEVVDGVLHFFVNYNFHVQRSVEPDPLMQTMEQEGYVRG</sequence>
<evidence type="ECO:0008006" key="3">
    <source>
        <dbReference type="Google" id="ProtNLM"/>
    </source>
</evidence>
<dbReference type="OrthoDB" id="2063617at2"/>
<dbReference type="AlphaFoldDB" id="H5Y2M1"/>
<dbReference type="STRING" id="768710.DesyoDRAFT_1114"/>